<proteinExistence type="predicted"/>
<accession>A0ACC2JC45</accession>
<sequence length="272" mass="28778">MDDVVHGNGVVHAQLLDTGNPTSTSTSAALPDLVNAMFQLNLPTFSSHNPWLLARLYLVMGLLHIATAIMALTGAAFSAPATPSVQYCDPESDVCYSSSTVGVAAISYRLAIPNVTASPFDILLQIVAPKTAQWAGIAFGGHMINNTIAMAWANGNTSVVSSRWASVHEIPEPYEGAEYTVLKGSVTNETHWTLTTLCKGCSSWVHDGGSKTVLDPNSPSINLAWAASPYPVGDPADNYTMLAIHSEHGTFSLDLAAAKSDNFDAYVNALLV</sequence>
<comment type="caution">
    <text evidence="1">The sequence shown here is derived from an EMBL/GenBank/DDBJ whole genome shotgun (WGS) entry which is preliminary data.</text>
</comment>
<name>A0ACC2JC45_9PEZI</name>
<dbReference type="Proteomes" id="UP001153332">
    <property type="component" value="Unassembled WGS sequence"/>
</dbReference>
<keyword evidence="2" id="KW-1185">Reference proteome</keyword>
<reference evidence="1" key="1">
    <citation type="submission" date="2022-12" db="EMBL/GenBank/DDBJ databases">
        <title>Genome Sequence of Lasiodiplodia mahajangana.</title>
        <authorList>
            <person name="Buettner E."/>
        </authorList>
    </citation>
    <scope>NUCLEOTIDE SEQUENCE</scope>
    <source>
        <strain evidence="1">VT137</strain>
    </source>
</reference>
<evidence type="ECO:0000313" key="1">
    <source>
        <dbReference type="EMBL" id="KAJ8124996.1"/>
    </source>
</evidence>
<organism evidence="1 2">
    <name type="scientific">Lasiodiplodia mahajangana</name>
    <dbReference type="NCBI Taxonomy" id="1108764"/>
    <lineage>
        <taxon>Eukaryota</taxon>
        <taxon>Fungi</taxon>
        <taxon>Dikarya</taxon>
        <taxon>Ascomycota</taxon>
        <taxon>Pezizomycotina</taxon>
        <taxon>Dothideomycetes</taxon>
        <taxon>Dothideomycetes incertae sedis</taxon>
        <taxon>Botryosphaeriales</taxon>
        <taxon>Botryosphaeriaceae</taxon>
        <taxon>Lasiodiplodia</taxon>
    </lineage>
</organism>
<evidence type="ECO:0000313" key="2">
    <source>
        <dbReference type="Proteomes" id="UP001153332"/>
    </source>
</evidence>
<dbReference type="EMBL" id="JAPUUL010002629">
    <property type="protein sequence ID" value="KAJ8124996.1"/>
    <property type="molecule type" value="Genomic_DNA"/>
</dbReference>
<protein>
    <submittedName>
        <fullName evidence="1">Uncharacterized protein</fullName>
    </submittedName>
</protein>
<gene>
    <name evidence="1" type="ORF">O1611_g8642</name>
</gene>